<keyword evidence="2" id="KW-1185">Reference proteome</keyword>
<protein>
    <recommendedName>
        <fullName evidence="3">Phage protein</fullName>
    </recommendedName>
</protein>
<accession>A0A1D3TU17</accession>
<dbReference type="AlphaFoldDB" id="A0A1D3TU17"/>
<gene>
    <name evidence="1" type="ORF">SAMN05421730_101153</name>
</gene>
<evidence type="ECO:0000313" key="2">
    <source>
        <dbReference type="Proteomes" id="UP000199315"/>
    </source>
</evidence>
<dbReference type="EMBL" id="FMKA01000011">
    <property type="protein sequence ID" value="SCP97523.1"/>
    <property type="molecule type" value="Genomic_DNA"/>
</dbReference>
<sequence length="56" mass="6734">MGVKFSELINLVHEYREGKTQFSIDEIEDKAYEYYKCRLISMSQYDNILCNTYVLQ</sequence>
<evidence type="ECO:0008006" key="3">
    <source>
        <dbReference type="Google" id="ProtNLM"/>
    </source>
</evidence>
<proteinExistence type="predicted"/>
<dbReference type="Proteomes" id="UP000199315">
    <property type="component" value="Unassembled WGS sequence"/>
</dbReference>
<evidence type="ECO:0000313" key="1">
    <source>
        <dbReference type="EMBL" id="SCP97523.1"/>
    </source>
</evidence>
<organism evidence="1 2">
    <name type="scientific">Anaerobium acetethylicum</name>
    <dbReference type="NCBI Taxonomy" id="1619234"/>
    <lineage>
        <taxon>Bacteria</taxon>
        <taxon>Bacillati</taxon>
        <taxon>Bacillota</taxon>
        <taxon>Clostridia</taxon>
        <taxon>Lachnospirales</taxon>
        <taxon>Lachnospiraceae</taxon>
        <taxon>Anaerobium</taxon>
    </lineage>
</organism>
<dbReference type="RefSeq" id="WP_169823660.1">
    <property type="nucleotide sequence ID" value="NZ_FMKA01000011.1"/>
</dbReference>
<name>A0A1D3TU17_9FIRM</name>
<reference evidence="1 2" key="1">
    <citation type="submission" date="2016-09" db="EMBL/GenBank/DDBJ databases">
        <authorList>
            <person name="Capua I."/>
            <person name="De Benedictis P."/>
            <person name="Joannis T."/>
            <person name="Lombin L.H."/>
            <person name="Cattoli G."/>
        </authorList>
    </citation>
    <scope>NUCLEOTIDE SEQUENCE [LARGE SCALE GENOMIC DNA]</scope>
    <source>
        <strain evidence="1 2">GluBS11</strain>
    </source>
</reference>